<proteinExistence type="predicted"/>
<dbReference type="PANTHER" id="PTHR28054">
    <property type="entry name" value="RNA POLYMERASE I-SPECIFIC TRANSCRIPTION INITIATION FACTOR RRN10"/>
    <property type="match status" value="1"/>
</dbReference>
<evidence type="ECO:0000313" key="2">
    <source>
        <dbReference type="EMBL" id="KAK9782459.1"/>
    </source>
</evidence>
<feature type="compositionally biased region" description="Low complexity" evidence="1">
    <location>
        <begin position="16"/>
        <end position="28"/>
    </location>
</feature>
<keyword evidence="3" id="KW-1185">Reference proteome</keyword>
<dbReference type="InterPro" id="IPR022793">
    <property type="entry name" value="Rrn10"/>
</dbReference>
<reference evidence="2 3" key="1">
    <citation type="submission" date="2024-02" db="EMBL/GenBank/DDBJ databases">
        <title>First draft genome assembly of two strains of Seiridium cardinale.</title>
        <authorList>
            <person name="Emiliani G."/>
            <person name="Scali E."/>
        </authorList>
    </citation>
    <scope>NUCLEOTIDE SEQUENCE [LARGE SCALE GENOMIC DNA]</scope>
    <source>
        <strain evidence="2 3">BM-138-000479</strain>
    </source>
</reference>
<comment type="caution">
    <text evidence="2">The sequence shown here is derived from an EMBL/GenBank/DDBJ whole genome shotgun (WGS) entry which is preliminary data.</text>
</comment>
<accession>A0ABR2Y709</accession>
<evidence type="ECO:0000256" key="1">
    <source>
        <dbReference type="SAM" id="MobiDB-lite"/>
    </source>
</evidence>
<dbReference type="EMBL" id="JARVKM010000002">
    <property type="protein sequence ID" value="KAK9782459.1"/>
    <property type="molecule type" value="Genomic_DNA"/>
</dbReference>
<name>A0ABR2Y709_9PEZI</name>
<protein>
    <submittedName>
        <fullName evidence="2">Uncharacterized protein</fullName>
    </submittedName>
</protein>
<dbReference type="PANTHER" id="PTHR28054:SF1">
    <property type="entry name" value="RNA POLYMERASE I-SPECIFIC TRANSCRIPTION INITIATION FACTOR RRN10"/>
    <property type="match status" value="1"/>
</dbReference>
<dbReference type="Proteomes" id="UP001465668">
    <property type="component" value="Unassembled WGS sequence"/>
</dbReference>
<gene>
    <name evidence="2" type="ORF">SCAR479_00802</name>
</gene>
<evidence type="ECO:0000313" key="3">
    <source>
        <dbReference type="Proteomes" id="UP001465668"/>
    </source>
</evidence>
<feature type="region of interest" description="Disordered" evidence="1">
    <location>
        <begin position="1"/>
        <end position="44"/>
    </location>
</feature>
<organism evidence="2 3">
    <name type="scientific">Seiridium cardinale</name>
    <dbReference type="NCBI Taxonomy" id="138064"/>
    <lineage>
        <taxon>Eukaryota</taxon>
        <taxon>Fungi</taxon>
        <taxon>Dikarya</taxon>
        <taxon>Ascomycota</taxon>
        <taxon>Pezizomycotina</taxon>
        <taxon>Sordariomycetes</taxon>
        <taxon>Xylariomycetidae</taxon>
        <taxon>Amphisphaeriales</taxon>
        <taxon>Sporocadaceae</taxon>
        <taxon>Seiridium</taxon>
    </lineage>
</organism>
<sequence length="240" mass="26132">MASSNLRRSSFPAPPSSAASYLSSPSSSTQPLEHGKGKKRKRKRDANLYDAVAGRVTTTHALDHGSDPVTFYQRQHRTSLRDSTLAPEEVLFQRVNAPIRYAEKDIYNSHQHLPEGGRGVLPDSDMLKAIHSYSSHFYAALARSGSQVGSDDTNRQGSTDEHSMDETALLAFGILLEEAGREVLGKRGDLVFTEGEDVDIGPSGLGDGHAVRFLDLDPVGQYLKRGHGTRITSRANDSIS</sequence>